<evidence type="ECO:0000256" key="1">
    <source>
        <dbReference type="ARBA" id="ARBA00004604"/>
    </source>
</evidence>
<dbReference type="InterPro" id="IPR020472">
    <property type="entry name" value="WD40_PAC1"/>
</dbReference>
<dbReference type="GO" id="GO:0000027">
    <property type="term" value="P:ribosomal large subunit assembly"/>
    <property type="evidence" value="ECO:0007669"/>
    <property type="project" value="TreeGrafter"/>
</dbReference>
<protein>
    <submittedName>
        <fullName evidence="6">WD40-repeat-containing domain protein</fullName>
    </submittedName>
</protein>
<comment type="subcellular location">
    <subcellularLocation>
        <location evidence="1">Nucleus</location>
        <location evidence="1">Nucleolus</location>
    </subcellularLocation>
</comment>
<dbReference type="PANTHER" id="PTHR19848:SF0">
    <property type="entry name" value="NOTCHLESS PROTEIN HOMOLOG 1"/>
    <property type="match status" value="1"/>
</dbReference>
<keyword evidence="7" id="KW-1185">Reference proteome</keyword>
<evidence type="ECO:0000256" key="5">
    <source>
        <dbReference type="PROSITE-ProRule" id="PRU00221"/>
    </source>
</evidence>
<dbReference type="InterPro" id="IPR015943">
    <property type="entry name" value="WD40/YVTN_repeat-like_dom_sf"/>
</dbReference>
<dbReference type="Proteomes" id="UP000664859">
    <property type="component" value="Unassembled WGS sequence"/>
</dbReference>
<dbReference type="Gene3D" id="2.130.10.10">
    <property type="entry name" value="YVTN repeat-like/Quinoprotein amine dehydrogenase"/>
    <property type="match status" value="1"/>
</dbReference>
<dbReference type="PROSITE" id="PS50082">
    <property type="entry name" value="WD_REPEATS_2"/>
    <property type="match status" value="2"/>
</dbReference>
<dbReference type="EMBL" id="JAFCMP010000023">
    <property type="protein sequence ID" value="KAG5191141.1"/>
    <property type="molecule type" value="Genomic_DNA"/>
</dbReference>
<dbReference type="PANTHER" id="PTHR19848">
    <property type="entry name" value="WD40 REPEAT PROTEIN"/>
    <property type="match status" value="1"/>
</dbReference>
<dbReference type="PROSITE" id="PS00678">
    <property type="entry name" value="WD_REPEATS_1"/>
    <property type="match status" value="1"/>
</dbReference>
<evidence type="ECO:0000313" key="7">
    <source>
        <dbReference type="Proteomes" id="UP000664859"/>
    </source>
</evidence>
<keyword evidence="3" id="KW-0677">Repeat</keyword>
<reference evidence="6" key="1">
    <citation type="submission" date="2021-02" db="EMBL/GenBank/DDBJ databases">
        <title>First Annotated Genome of the Yellow-green Alga Tribonema minus.</title>
        <authorList>
            <person name="Mahan K.M."/>
        </authorList>
    </citation>
    <scope>NUCLEOTIDE SEQUENCE</scope>
    <source>
        <strain evidence="6">UTEX B ZZ1240</strain>
    </source>
</reference>
<dbReference type="PRINTS" id="PR00320">
    <property type="entry name" value="GPROTEINBRPT"/>
</dbReference>
<dbReference type="SUPFAM" id="SSF50978">
    <property type="entry name" value="WD40 repeat-like"/>
    <property type="match status" value="1"/>
</dbReference>
<dbReference type="InterPro" id="IPR019775">
    <property type="entry name" value="WD40_repeat_CS"/>
</dbReference>
<proteinExistence type="predicted"/>
<evidence type="ECO:0000256" key="4">
    <source>
        <dbReference type="ARBA" id="ARBA00023242"/>
    </source>
</evidence>
<feature type="repeat" description="WD" evidence="5">
    <location>
        <begin position="36"/>
        <end position="75"/>
    </location>
</feature>
<sequence length="122" mass="12753">MQLGPLDKNSLSSGSEDETILVWDTRTTGRTAIHTLRGHRGRITSLLLSGAHLYSGAADGDLREWDWVTGEAVHAHRGANAGAAAEGGITALAGTRAAVVSAGSEGAVRAWRRLEPLADVDL</sequence>
<dbReference type="AlphaFoldDB" id="A0A836CPQ8"/>
<dbReference type="GO" id="GO:0005730">
    <property type="term" value="C:nucleolus"/>
    <property type="evidence" value="ECO:0007669"/>
    <property type="project" value="UniProtKB-SubCell"/>
</dbReference>
<organism evidence="6 7">
    <name type="scientific">Tribonema minus</name>
    <dbReference type="NCBI Taxonomy" id="303371"/>
    <lineage>
        <taxon>Eukaryota</taxon>
        <taxon>Sar</taxon>
        <taxon>Stramenopiles</taxon>
        <taxon>Ochrophyta</taxon>
        <taxon>PX clade</taxon>
        <taxon>Xanthophyceae</taxon>
        <taxon>Tribonematales</taxon>
        <taxon>Tribonemataceae</taxon>
        <taxon>Tribonema</taxon>
    </lineage>
</organism>
<gene>
    <name evidence="6" type="ORF">JKP88DRAFT_231475</name>
</gene>
<evidence type="ECO:0000256" key="2">
    <source>
        <dbReference type="ARBA" id="ARBA00022574"/>
    </source>
</evidence>
<feature type="repeat" description="WD" evidence="5">
    <location>
        <begin position="7"/>
        <end position="33"/>
    </location>
</feature>
<dbReference type="InterPro" id="IPR001680">
    <property type="entry name" value="WD40_rpt"/>
</dbReference>
<accession>A0A836CPQ8</accession>
<dbReference type="OrthoDB" id="6262491at2759"/>
<evidence type="ECO:0000313" key="6">
    <source>
        <dbReference type="EMBL" id="KAG5191141.1"/>
    </source>
</evidence>
<name>A0A836CPQ8_9STRA</name>
<dbReference type="Pfam" id="PF00400">
    <property type="entry name" value="WD40"/>
    <property type="match status" value="1"/>
</dbReference>
<dbReference type="SMART" id="SM00320">
    <property type="entry name" value="WD40"/>
    <property type="match status" value="1"/>
</dbReference>
<evidence type="ECO:0000256" key="3">
    <source>
        <dbReference type="ARBA" id="ARBA00022737"/>
    </source>
</evidence>
<keyword evidence="2 5" id="KW-0853">WD repeat</keyword>
<comment type="caution">
    <text evidence="6">The sequence shown here is derived from an EMBL/GenBank/DDBJ whole genome shotgun (WGS) entry which is preliminary data.</text>
</comment>
<dbReference type="InterPro" id="IPR036322">
    <property type="entry name" value="WD40_repeat_dom_sf"/>
</dbReference>
<keyword evidence="4" id="KW-0539">Nucleus</keyword>